<keyword evidence="2" id="KW-0472">Membrane</keyword>
<feature type="coiled-coil region" evidence="1">
    <location>
        <begin position="3"/>
        <end position="45"/>
    </location>
</feature>
<comment type="caution">
    <text evidence="3">The sequence shown here is derived from an EMBL/GenBank/DDBJ whole genome shotgun (WGS) entry which is preliminary data.</text>
</comment>
<proteinExistence type="predicted"/>
<evidence type="ECO:0000256" key="2">
    <source>
        <dbReference type="SAM" id="Phobius"/>
    </source>
</evidence>
<evidence type="ECO:0000256" key="1">
    <source>
        <dbReference type="SAM" id="Coils"/>
    </source>
</evidence>
<accession>X0XWQ0</accession>
<keyword evidence="1" id="KW-0175">Coiled coil</keyword>
<reference evidence="3" key="1">
    <citation type="journal article" date="2014" name="Front. Microbiol.">
        <title>High frequency of phylogenetically diverse reductive dehalogenase-homologous genes in deep subseafloor sedimentary metagenomes.</title>
        <authorList>
            <person name="Kawai M."/>
            <person name="Futagami T."/>
            <person name="Toyoda A."/>
            <person name="Takaki Y."/>
            <person name="Nishi S."/>
            <person name="Hori S."/>
            <person name="Arai W."/>
            <person name="Tsubouchi T."/>
            <person name="Morono Y."/>
            <person name="Uchiyama I."/>
            <person name="Ito T."/>
            <person name="Fujiyama A."/>
            <person name="Inagaki F."/>
            <person name="Takami H."/>
        </authorList>
    </citation>
    <scope>NUCLEOTIDE SEQUENCE</scope>
    <source>
        <strain evidence="3">Expedition CK06-06</strain>
    </source>
</reference>
<gene>
    <name evidence="3" type="ORF">S01H1_73403</name>
</gene>
<feature type="transmembrane region" description="Helical" evidence="2">
    <location>
        <begin position="118"/>
        <end position="138"/>
    </location>
</feature>
<sequence>MENDELKEYIDDVKKDNASLLDRAVTTVNDQVEKLEKCVNQMKSEFKTKVEELRTMHFQCPLGKRIGECETEVQNIKNSIRTEIRLMESQLEVKISEGHTALKEDIGKIGGKVFRSDVLVYIFMAGLLGLAGLHLYSIQPKDVYVKLEALEKIVLEEIVRETEEDKLELKKGGD</sequence>
<keyword evidence="2" id="KW-1133">Transmembrane helix</keyword>
<organism evidence="3">
    <name type="scientific">marine sediment metagenome</name>
    <dbReference type="NCBI Taxonomy" id="412755"/>
    <lineage>
        <taxon>unclassified sequences</taxon>
        <taxon>metagenomes</taxon>
        <taxon>ecological metagenomes</taxon>
    </lineage>
</organism>
<keyword evidence="2" id="KW-0812">Transmembrane</keyword>
<dbReference type="AlphaFoldDB" id="X0XWQ0"/>
<evidence type="ECO:0000313" key="3">
    <source>
        <dbReference type="EMBL" id="GAG29206.1"/>
    </source>
</evidence>
<name>X0XWQ0_9ZZZZ</name>
<protein>
    <submittedName>
        <fullName evidence="3">Uncharacterized protein</fullName>
    </submittedName>
</protein>
<dbReference type="EMBL" id="BARS01049044">
    <property type="protein sequence ID" value="GAG29206.1"/>
    <property type="molecule type" value="Genomic_DNA"/>
</dbReference>